<organism evidence="1 2">
    <name type="scientific">Methanosarcina acetivorans</name>
    <dbReference type="NCBI Taxonomy" id="2214"/>
    <lineage>
        <taxon>Archaea</taxon>
        <taxon>Methanobacteriati</taxon>
        <taxon>Methanobacteriota</taxon>
        <taxon>Stenosarchaea group</taxon>
        <taxon>Methanomicrobia</taxon>
        <taxon>Methanosarcinales</taxon>
        <taxon>Methanosarcinaceae</taxon>
        <taxon>Methanosarcina</taxon>
    </lineage>
</organism>
<dbReference type="AlphaFoldDB" id="A0A832W663"/>
<sequence>MKIMENKFNKLFAVFILAAILSTIVYIAQPNETGDDIQISYGTALYAYNVSDDRELIGAATDVFIGKVIEQVGNSAEPYVRTHFSVEVLETIKGDVSGKVIVNQRGGFQTINHETFLLLTEGDELLQPGETYFFCTKGNDERGYTFIPVYGNILIKTEEDYQNTMKRFQKALAEEIPEKLPDKREQQE</sequence>
<protein>
    <submittedName>
        <fullName evidence="1">Uncharacterized protein</fullName>
    </submittedName>
</protein>
<gene>
    <name evidence="1" type="ORF">HA338_02440</name>
</gene>
<dbReference type="GeneID" id="1476104"/>
<comment type="caution">
    <text evidence="1">The sequence shown here is derived from an EMBL/GenBank/DDBJ whole genome shotgun (WGS) entry which is preliminary data.</text>
</comment>
<dbReference type="RefSeq" id="WP_011024095.1">
    <property type="nucleotide sequence ID" value="NZ_DUJU01000029.1"/>
</dbReference>
<accession>A0A832W663</accession>
<evidence type="ECO:0000313" key="2">
    <source>
        <dbReference type="Proteomes" id="UP000600774"/>
    </source>
</evidence>
<dbReference type="Proteomes" id="UP000600774">
    <property type="component" value="Unassembled WGS sequence"/>
</dbReference>
<reference evidence="1" key="1">
    <citation type="journal article" date="2020" name="bioRxiv">
        <title>A rank-normalized archaeal taxonomy based on genome phylogeny resolves widespread incomplete and uneven classifications.</title>
        <authorList>
            <person name="Rinke C."/>
            <person name="Chuvochina M."/>
            <person name="Mussig A.J."/>
            <person name="Chaumeil P.-A."/>
            <person name="Waite D.W."/>
            <person name="Whitman W.B."/>
            <person name="Parks D.H."/>
            <person name="Hugenholtz P."/>
        </authorList>
    </citation>
    <scope>NUCLEOTIDE SEQUENCE</scope>
    <source>
        <strain evidence="1">UBA8876</strain>
    </source>
</reference>
<name>A0A832W663_9EURY</name>
<dbReference type="EMBL" id="DUJU01000029">
    <property type="protein sequence ID" value="HIH92929.1"/>
    <property type="molecule type" value="Genomic_DNA"/>
</dbReference>
<proteinExistence type="predicted"/>
<evidence type="ECO:0000313" key="1">
    <source>
        <dbReference type="EMBL" id="HIH92929.1"/>
    </source>
</evidence>